<organism evidence="9 10">
    <name type="scientific">Paragonimus skrjabini miyazakii</name>
    <dbReference type="NCBI Taxonomy" id="59628"/>
    <lineage>
        <taxon>Eukaryota</taxon>
        <taxon>Metazoa</taxon>
        <taxon>Spiralia</taxon>
        <taxon>Lophotrochozoa</taxon>
        <taxon>Platyhelminthes</taxon>
        <taxon>Trematoda</taxon>
        <taxon>Digenea</taxon>
        <taxon>Plagiorchiida</taxon>
        <taxon>Troglotremata</taxon>
        <taxon>Troglotrematidae</taxon>
        <taxon>Paragonimus</taxon>
    </lineage>
</organism>
<keyword evidence="3" id="KW-0812">Transmembrane</keyword>
<evidence type="ECO:0000256" key="2">
    <source>
        <dbReference type="ARBA" id="ARBA00009559"/>
    </source>
</evidence>
<dbReference type="PANTHER" id="PTHR13572:SF4">
    <property type="entry name" value="RE57134P"/>
    <property type="match status" value="1"/>
</dbReference>
<keyword evidence="8" id="KW-0472">Membrane</keyword>
<comment type="subcellular location">
    <subcellularLocation>
        <location evidence="1">Golgi apparatus membrane</location>
        <topology evidence="1">Single-pass type II membrane protein</topology>
    </subcellularLocation>
</comment>
<dbReference type="GO" id="GO:0004559">
    <property type="term" value="F:alpha-mannosidase activity"/>
    <property type="evidence" value="ECO:0007669"/>
    <property type="project" value="TreeGrafter"/>
</dbReference>
<name>A0A8S9ZBH4_9TREM</name>
<dbReference type="GO" id="GO:0000139">
    <property type="term" value="C:Golgi membrane"/>
    <property type="evidence" value="ECO:0007669"/>
    <property type="project" value="UniProtKB-SubCell"/>
</dbReference>
<evidence type="ECO:0000256" key="5">
    <source>
        <dbReference type="ARBA" id="ARBA00022968"/>
    </source>
</evidence>
<evidence type="ECO:0000256" key="8">
    <source>
        <dbReference type="ARBA" id="ARBA00023136"/>
    </source>
</evidence>
<keyword evidence="7" id="KW-0333">Golgi apparatus</keyword>
<evidence type="ECO:0000256" key="6">
    <source>
        <dbReference type="ARBA" id="ARBA00022989"/>
    </source>
</evidence>
<gene>
    <name evidence="9" type="ORF">EG68_02529</name>
</gene>
<reference evidence="9" key="1">
    <citation type="submission" date="2019-07" db="EMBL/GenBank/DDBJ databases">
        <title>Annotation for the trematode Paragonimus miyazaki's.</title>
        <authorList>
            <person name="Choi Y.-J."/>
        </authorList>
    </citation>
    <scope>NUCLEOTIDE SEQUENCE</scope>
    <source>
        <strain evidence="9">Japan</strain>
    </source>
</reference>
<evidence type="ECO:0000256" key="4">
    <source>
        <dbReference type="ARBA" id="ARBA00022801"/>
    </source>
</evidence>
<evidence type="ECO:0000313" key="9">
    <source>
        <dbReference type="EMBL" id="KAF7260867.1"/>
    </source>
</evidence>
<sequence length="551" mass="62283">MGDNGSGLSAPLIRLSETEPSRLTFSNSRSLLRYSKRPLKKPVLQPHEGLLLDAHSRKKVISFNVSRLPMLSCLVRDKSKLTVLLHLSPHDTLGHILASQFHRFLQDDGRLKSYAASFSFESAFFLSNYLSVRWRRVIVFALGISVLLLCLSLNSSLSRLFTSTRTLEPPSFKRSPVQQYPVSLLNTIGENSVGGINWLAPQSLIADKRKSQNGTESLPPIGPYASKDINTLKAHFRMATFAGIGVWVLSWYPAGMSDPNGEPVDNLVLPILNMASEYNMKVCLHIEPYFFRTARSIVNDLTYAHQRGYTTHPAYFRLPAPNHPTDPKTSLPVFFIYDSYTILPEEWTSALLANGSTTIRGKPYDAYMIGLLMELTDCELFNSIGFNGGYTYFIAKNTNQPSESTNWQLLGSNCRQSHVEFYPSIGPGYDDSAIRPYNTHRSVHRADGNHYLNMFFDAIRARPAGFGITSFNEWGEGSQIEPAKPANRPLTWITTAYLDYQPFSTDFYLRLTRMFVNAFEKWNELPHSFDVMDTNEAKTIYEIMTRVNTTI</sequence>
<dbReference type="EMBL" id="JTDE01000580">
    <property type="protein sequence ID" value="KAF7260867.1"/>
    <property type="molecule type" value="Genomic_DNA"/>
</dbReference>
<evidence type="ECO:0000256" key="1">
    <source>
        <dbReference type="ARBA" id="ARBA00004323"/>
    </source>
</evidence>
<evidence type="ECO:0000313" key="10">
    <source>
        <dbReference type="Proteomes" id="UP000822476"/>
    </source>
</evidence>
<dbReference type="Proteomes" id="UP000822476">
    <property type="component" value="Unassembled WGS sequence"/>
</dbReference>
<dbReference type="OrthoDB" id="406152at2759"/>
<keyword evidence="6" id="KW-1133">Transmembrane helix</keyword>
<dbReference type="CDD" id="cd11574">
    <property type="entry name" value="GH99"/>
    <property type="match status" value="1"/>
</dbReference>
<comment type="similarity">
    <text evidence="2">Belongs to the glycosyl hydrolase 99 family.</text>
</comment>
<evidence type="ECO:0000256" key="3">
    <source>
        <dbReference type="ARBA" id="ARBA00022692"/>
    </source>
</evidence>
<keyword evidence="10" id="KW-1185">Reference proteome</keyword>
<keyword evidence="5" id="KW-0735">Signal-anchor</keyword>
<dbReference type="AlphaFoldDB" id="A0A8S9ZBH4"/>
<comment type="caution">
    <text evidence="9">The sequence shown here is derived from an EMBL/GenBank/DDBJ whole genome shotgun (WGS) entry which is preliminary data.</text>
</comment>
<dbReference type="Gene3D" id="3.20.20.80">
    <property type="entry name" value="Glycosidases"/>
    <property type="match status" value="1"/>
</dbReference>
<dbReference type="Pfam" id="PF16317">
    <property type="entry name" value="Glyco_hydro_99"/>
    <property type="match status" value="1"/>
</dbReference>
<keyword evidence="4" id="KW-0378">Hydrolase</keyword>
<dbReference type="InterPro" id="IPR026071">
    <property type="entry name" value="Glyco_Hydrolase_99"/>
</dbReference>
<proteinExistence type="inferred from homology"/>
<protein>
    <recommendedName>
        <fullName evidence="11">Glycoprotein endo-alpha-1,2-mannosidase</fullName>
    </recommendedName>
</protein>
<dbReference type="PANTHER" id="PTHR13572">
    <property type="entry name" value="ENDO-ALPHA-1,2-MANNOSIDASE"/>
    <property type="match status" value="1"/>
</dbReference>
<evidence type="ECO:0000256" key="7">
    <source>
        <dbReference type="ARBA" id="ARBA00023034"/>
    </source>
</evidence>
<evidence type="ECO:0008006" key="11">
    <source>
        <dbReference type="Google" id="ProtNLM"/>
    </source>
</evidence>
<accession>A0A8S9ZBH4</accession>